<feature type="transmembrane region" description="Helical" evidence="1">
    <location>
        <begin position="222"/>
        <end position="245"/>
    </location>
</feature>
<organism evidence="2">
    <name type="scientific">Mycobacterium kansasii</name>
    <dbReference type="NCBI Taxonomy" id="1768"/>
    <lineage>
        <taxon>Bacteria</taxon>
        <taxon>Bacillati</taxon>
        <taxon>Actinomycetota</taxon>
        <taxon>Actinomycetes</taxon>
        <taxon>Mycobacteriales</taxon>
        <taxon>Mycobacteriaceae</taxon>
        <taxon>Mycobacterium</taxon>
    </lineage>
</organism>
<evidence type="ECO:0000313" key="2">
    <source>
        <dbReference type="EMBL" id="VTP05231.1"/>
    </source>
</evidence>
<proteinExistence type="predicted"/>
<keyword evidence="1" id="KW-0472">Membrane</keyword>
<reference evidence="2" key="1">
    <citation type="submission" date="2019-05" db="EMBL/GenBank/DDBJ databases">
        <authorList>
            <person name="Naeem R."/>
            <person name="Antony C."/>
            <person name="Guan Q."/>
        </authorList>
    </citation>
    <scope>NUCLEOTIDE SEQUENCE</scope>
    <source>
        <strain evidence="2">3</strain>
    </source>
</reference>
<accession>A0A653F7X2</accession>
<name>A0A653F7X2_MYCKA</name>
<keyword evidence="1" id="KW-0812">Transmembrane</keyword>
<dbReference type="AlphaFoldDB" id="A0A653F7X2"/>
<evidence type="ECO:0008006" key="3">
    <source>
        <dbReference type="Google" id="ProtNLM"/>
    </source>
</evidence>
<feature type="transmembrane region" description="Helical" evidence="1">
    <location>
        <begin position="275"/>
        <end position="293"/>
    </location>
</feature>
<dbReference type="EMBL" id="LR589387">
    <property type="protein sequence ID" value="VTP05231.1"/>
    <property type="molecule type" value="Genomic_DNA"/>
</dbReference>
<protein>
    <recommendedName>
        <fullName evidence="3">DUF2127 domain-containing protein</fullName>
    </recommendedName>
</protein>
<dbReference type="Pfam" id="PF09900">
    <property type="entry name" value="DUF2127"/>
    <property type="match status" value="1"/>
</dbReference>
<evidence type="ECO:0000256" key="1">
    <source>
        <dbReference type="SAM" id="Phobius"/>
    </source>
</evidence>
<sequence>MVRPRVSHTDTAAVMGPCLAENGVGELAGLFGAVGPDVQRPGSSSRFRPELPGGVRAVLRGSPPALNDRLVAKRETRGVNRWELIACAVSGHATYAPDDEALADRLSATTKLGDVWRCLRCGDFTLGEPHGRGRPEDAPLIMRGKALRQAIIIRVLAVERLFRAVVLGLAAWAVWEFRGARGAIQATLDRDLPVFRAAGFKVDQMSAIHELEKALAAKPSTLALITFMLAAYAVLQVVEGVGLWLLKRWGEYFAVVATSLFLPLEIHDLTKGITMTRVVTFTINMAAVLYLLISKRLFGLRGGRQAYEEERHGEQLLDLERAAMTA</sequence>
<keyword evidence="1" id="KW-1133">Transmembrane helix</keyword>
<dbReference type="InterPro" id="IPR021125">
    <property type="entry name" value="DUF2127"/>
</dbReference>
<gene>
    <name evidence="2" type="ORF">BIN_B_05073</name>
</gene>